<keyword evidence="4" id="KW-1185">Reference proteome</keyword>
<protein>
    <submittedName>
        <fullName evidence="3">Oxysterol-binding protein OBPa</fullName>
    </submittedName>
</protein>
<dbReference type="InterPro" id="IPR037239">
    <property type="entry name" value="OSBP_sf"/>
</dbReference>
<dbReference type="InterPro" id="IPR000648">
    <property type="entry name" value="Oxysterol-bd"/>
</dbReference>
<gene>
    <name evidence="3" type="primary">OSH6_3</name>
    <name evidence="3" type="ORF">SLS55_008961</name>
</gene>
<reference evidence="3 4" key="1">
    <citation type="submission" date="2024-02" db="EMBL/GenBank/DDBJ databases">
        <title>De novo assembly and annotation of 12 fungi associated with fruit tree decline syndrome in Ontario, Canada.</title>
        <authorList>
            <person name="Sulman M."/>
            <person name="Ellouze W."/>
            <person name="Ilyukhin E."/>
        </authorList>
    </citation>
    <scope>NUCLEOTIDE SEQUENCE [LARGE SCALE GENOMIC DNA]</scope>
    <source>
        <strain evidence="3 4">FDS-637</strain>
    </source>
</reference>
<feature type="region of interest" description="Disordered" evidence="2">
    <location>
        <begin position="1"/>
        <end position="36"/>
    </location>
</feature>
<comment type="similarity">
    <text evidence="1">Belongs to the OSBP family.</text>
</comment>
<dbReference type="SUPFAM" id="SSF144000">
    <property type="entry name" value="Oxysterol-binding protein-like"/>
    <property type="match status" value="1"/>
</dbReference>
<sequence>MVLGHGHRRHSLSSSRGSTDDFRDNSTVTGEDETIVDSEQSNVLTHIISQLRPGADLSRITLPTFILEPRSMLERITKCVCGSLPPEAPREEKRS</sequence>
<dbReference type="EMBL" id="JAJVCZ030000009">
    <property type="protein sequence ID" value="KAL0256566.1"/>
    <property type="molecule type" value="Genomic_DNA"/>
</dbReference>
<name>A0ABR3C9W8_9PEZI</name>
<evidence type="ECO:0000256" key="1">
    <source>
        <dbReference type="ARBA" id="ARBA00008842"/>
    </source>
</evidence>
<proteinExistence type="inferred from homology"/>
<organism evidence="3 4">
    <name type="scientific">Diplodia seriata</name>
    <dbReference type="NCBI Taxonomy" id="420778"/>
    <lineage>
        <taxon>Eukaryota</taxon>
        <taxon>Fungi</taxon>
        <taxon>Dikarya</taxon>
        <taxon>Ascomycota</taxon>
        <taxon>Pezizomycotina</taxon>
        <taxon>Dothideomycetes</taxon>
        <taxon>Dothideomycetes incertae sedis</taxon>
        <taxon>Botryosphaeriales</taxon>
        <taxon>Botryosphaeriaceae</taxon>
        <taxon>Diplodia</taxon>
    </lineage>
</organism>
<accession>A0ABR3C9W8</accession>
<dbReference type="RefSeq" id="XP_066629595.1">
    <property type="nucleotide sequence ID" value="XM_066780366.1"/>
</dbReference>
<evidence type="ECO:0000256" key="2">
    <source>
        <dbReference type="SAM" id="MobiDB-lite"/>
    </source>
</evidence>
<feature type="compositionally biased region" description="Basic residues" evidence="2">
    <location>
        <begin position="1"/>
        <end position="11"/>
    </location>
</feature>
<evidence type="ECO:0000313" key="3">
    <source>
        <dbReference type="EMBL" id="KAL0256566.1"/>
    </source>
</evidence>
<comment type="caution">
    <text evidence="3">The sequence shown here is derived from an EMBL/GenBank/DDBJ whole genome shotgun (WGS) entry which is preliminary data.</text>
</comment>
<evidence type="ECO:0000313" key="4">
    <source>
        <dbReference type="Proteomes" id="UP001430584"/>
    </source>
</evidence>
<dbReference type="Proteomes" id="UP001430584">
    <property type="component" value="Unassembled WGS sequence"/>
</dbReference>
<dbReference type="GeneID" id="92013046"/>
<dbReference type="Pfam" id="PF01237">
    <property type="entry name" value="Oxysterol_BP"/>
    <property type="match status" value="1"/>
</dbReference>